<dbReference type="GO" id="GO:0046872">
    <property type="term" value="F:metal ion binding"/>
    <property type="evidence" value="ECO:0007669"/>
    <property type="project" value="UniProtKB-KW"/>
</dbReference>
<dbReference type="GO" id="GO:0020037">
    <property type="term" value="F:heme binding"/>
    <property type="evidence" value="ECO:0007669"/>
    <property type="project" value="InterPro"/>
</dbReference>
<dbReference type="EMBL" id="WVTD01000003">
    <property type="protein sequence ID" value="MYL97250.1"/>
    <property type="molecule type" value="Genomic_DNA"/>
</dbReference>
<dbReference type="InterPro" id="IPR036909">
    <property type="entry name" value="Cyt_c-like_dom_sf"/>
</dbReference>
<gene>
    <name evidence="6" type="ORF">GR702_05620</name>
</gene>
<dbReference type="Gene3D" id="1.10.760.10">
    <property type="entry name" value="Cytochrome c-like domain"/>
    <property type="match status" value="1"/>
</dbReference>
<dbReference type="PROSITE" id="PS51007">
    <property type="entry name" value="CYTC"/>
    <property type="match status" value="1"/>
</dbReference>
<evidence type="ECO:0000256" key="2">
    <source>
        <dbReference type="ARBA" id="ARBA00022723"/>
    </source>
</evidence>
<dbReference type="GO" id="GO:0009055">
    <property type="term" value="F:electron transfer activity"/>
    <property type="evidence" value="ECO:0007669"/>
    <property type="project" value="InterPro"/>
</dbReference>
<keyword evidence="1 4" id="KW-0349">Heme</keyword>
<dbReference type="SUPFAM" id="SSF46626">
    <property type="entry name" value="Cytochrome c"/>
    <property type="match status" value="1"/>
</dbReference>
<proteinExistence type="predicted"/>
<protein>
    <recommendedName>
        <fullName evidence="5">Cytochrome c domain-containing protein</fullName>
    </recommendedName>
</protein>
<evidence type="ECO:0000256" key="1">
    <source>
        <dbReference type="ARBA" id="ARBA00022617"/>
    </source>
</evidence>
<feature type="domain" description="Cytochrome c" evidence="5">
    <location>
        <begin position="22"/>
        <end position="97"/>
    </location>
</feature>
<evidence type="ECO:0000256" key="4">
    <source>
        <dbReference type="PROSITE-ProRule" id="PRU00433"/>
    </source>
</evidence>
<keyword evidence="7" id="KW-1185">Reference proteome</keyword>
<dbReference type="Proteomes" id="UP000465810">
    <property type="component" value="Unassembled WGS sequence"/>
</dbReference>
<reference evidence="6 7" key="1">
    <citation type="submission" date="2019-12" db="EMBL/GenBank/DDBJ databases">
        <authorList>
            <person name="Feng G."/>
            <person name="Zhu H."/>
        </authorList>
    </citation>
    <scope>NUCLEOTIDE SEQUENCE [LARGE SCALE GENOMIC DNA]</scope>
    <source>
        <strain evidence="6 7">FGD1</strain>
    </source>
</reference>
<organism evidence="6 7">
    <name type="scientific">Novosphingobium silvae</name>
    <dbReference type="NCBI Taxonomy" id="2692619"/>
    <lineage>
        <taxon>Bacteria</taxon>
        <taxon>Pseudomonadati</taxon>
        <taxon>Pseudomonadota</taxon>
        <taxon>Alphaproteobacteria</taxon>
        <taxon>Sphingomonadales</taxon>
        <taxon>Sphingomonadaceae</taxon>
        <taxon>Novosphingobium</taxon>
    </lineage>
</organism>
<evidence type="ECO:0000259" key="5">
    <source>
        <dbReference type="PROSITE" id="PS51007"/>
    </source>
</evidence>
<evidence type="ECO:0000313" key="6">
    <source>
        <dbReference type="EMBL" id="MYL97250.1"/>
    </source>
</evidence>
<keyword evidence="3 4" id="KW-0408">Iron</keyword>
<sequence length="124" mass="13884">MPQTLPSGDADPRIGAYQENAYQVSQGRRYFAWYGCSQCHAEGGPADRDLTDGKWRHGGGFAQVYASVASGHPEQDFVRRIAIEQLWQITAYVRDLPTHTAEKRYRLLVDQKGEAQGSSWNGPQ</sequence>
<dbReference type="RefSeq" id="WP_160984988.1">
    <property type="nucleotide sequence ID" value="NZ_WVTD01000003.1"/>
</dbReference>
<name>A0A7X4GF46_9SPHN</name>
<dbReference type="InterPro" id="IPR009056">
    <property type="entry name" value="Cyt_c-like_dom"/>
</dbReference>
<keyword evidence="2 4" id="KW-0479">Metal-binding</keyword>
<evidence type="ECO:0000256" key="3">
    <source>
        <dbReference type="ARBA" id="ARBA00023004"/>
    </source>
</evidence>
<dbReference type="AlphaFoldDB" id="A0A7X4GF46"/>
<evidence type="ECO:0000313" key="7">
    <source>
        <dbReference type="Proteomes" id="UP000465810"/>
    </source>
</evidence>
<comment type="caution">
    <text evidence="6">The sequence shown here is derived from an EMBL/GenBank/DDBJ whole genome shotgun (WGS) entry which is preliminary data.</text>
</comment>
<accession>A0A7X4GF46</accession>